<dbReference type="GO" id="GO:0102193">
    <property type="term" value="F:protein-ribulosamine 3-kinase activity"/>
    <property type="evidence" value="ECO:0007669"/>
    <property type="project" value="UniProtKB-EC"/>
</dbReference>
<sequence length="275" mass="30151">MHPLLVAAFTQGGIDASTVTLRGNIAKATASLPESSSPSSSSSSSETYYAKTAHTATDIAHMCGEAASLRAMSLTAPPGLVPRVMHSVPVPPTGLPETIDSDHDPASASAGDMPTAMAGLEYTGKYGFAVPTHCGANEQDNRWEESWEVFFRDRRLGHIVHLLNDKRVGTAWEEMKERWVERDASDGVPVIYDPASYYGHAEADLGITHMFGGFSPAFYEAYHSVHPRSQPYYEQRQTLYELYHHLNHAVLFGGGSYTSSALRMMRQLVAWAEEQ</sequence>
<evidence type="ECO:0000256" key="2">
    <source>
        <dbReference type="ARBA" id="ARBA00048655"/>
    </source>
</evidence>
<dbReference type="Proteomes" id="UP000279236">
    <property type="component" value="Unassembled WGS sequence"/>
</dbReference>
<evidence type="ECO:0000313" key="4">
    <source>
        <dbReference type="EMBL" id="RSH77486.1"/>
    </source>
</evidence>
<keyword evidence="3" id="KW-0418">Kinase</keyword>
<keyword evidence="3" id="KW-0808">Transferase</keyword>
<dbReference type="InterPro" id="IPR016477">
    <property type="entry name" value="Fructo-/Ketosamine-3-kinase"/>
</dbReference>
<dbReference type="Gene3D" id="3.90.1200.10">
    <property type="match status" value="2"/>
</dbReference>
<keyword evidence="5" id="KW-1185">Reference proteome</keyword>
<protein>
    <recommendedName>
        <fullName evidence="1">protein-ribulosamine 3-kinase</fullName>
        <ecNumber evidence="1">2.7.1.172</ecNumber>
    </recommendedName>
</protein>
<dbReference type="InterPro" id="IPR011009">
    <property type="entry name" value="Kinase-like_dom_sf"/>
</dbReference>
<name>A0A427XF86_9TREE</name>
<dbReference type="AlphaFoldDB" id="A0A427XF86"/>
<organism evidence="4 5">
    <name type="scientific">Apiotrichum porosum</name>
    <dbReference type="NCBI Taxonomy" id="105984"/>
    <lineage>
        <taxon>Eukaryota</taxon>
        <taxon>Fungi</taxon>
        <taxon>Dikarya</taxon>
        <taxon>Basidiomycota</taxon>
        <taxon>Agaricomycotina</taxon>
        <taxon>Tremellomycetes</taxon>
        <taxon>Trichosporonales</taxon>
        <taxon>Trichosporonaceae</taxon>
        <taxon>Apiotrichum</taxon>
    </lineage>
</organism>
<evidence type="ECO:0000256" key="3">
    <source>
        <dbReference type="PIRNR" id="PIRNR006221"/>
    </source>
</evidence>
<comment type="similarity">
    <text evidence="3">Belongs to the fructosamine kinase family.</text>
</comment>
<dbReference type="OrthoDB" id="5772781at2759"/>
<gene>
    <name evidence="4" type="ORF">EHS24_003463</name>
</gene>
<comment type="caution">
    <text evidence="4">The sequence shown here is derived from an EMBL/GenBank/DDBJ whole genome shotgun (WGS) entry which is preliminary data.</text>
</comment>
<dbReference type="EMBL" id="RSCE01000016">
    <property type="protein sequence ID" value="RSH77486.1"/>
    <property type="molecule type" value="Genomic_DNA"/>
</dbReference>
<accession>A0A427XF86</accession>
<dbReference type="SUPFAM" id="SSF56112">
    <property type="entry name" value="Protein kinase-like (PK-like)"/>
    <property type="match status" value="1"/>
</dbReference>
<dbReference type="EC" id="2.7.1.172" evidence="1"/>
<dbReference type="Pfam" id="PF03881">
    <property type="entry name" value="Fructosamin_kin"/>
    <property type="match status" value="2"/>
</dbReference>
<dbReference type="PANTHER" id="PTHR12149">
    <property type="entry name" value="FRUCTOSAMINE 3 KINASE-RELATED PROTEIN"/>
    <property type="match status" value="1"/>
</dbReference>
<dbReference type="PANTHER" id="PTHR12149:SF8">
    <property type="entry name" value="PROTEIN-RIBULOSAMINE 3-KINASE"/>
    <property type="match status" value="1"/>
</dbReference>
<dbReference type="GO" id="GO:0016301">
    <property type="term" value="F:kinase activity"/>
    <property type="evidence" value="ECO:0007669"/>
    <property type="project" value="UniProtKB-UniRule"/>
</dbReference>
<evidence type="ECO:0000256" key="1">
    <source>
        <dbReference type="ARBA" id="ARBA00011961"/>
    </source>
</evidence>
<dbReference type="PIRSF" id="PIRSF006221">
    <property type="entry name" value="Ketosamine-3-kinase"/>
    <property type="match status" value="1"/>
</dbReference>
<dbReference type="GeneID" id="39588006"/>
<reference evidence="4 5" key="1">
    <citation type="submission" date="2018-11" db="EMBL/GenBank/DDBJ databases">
        <title>Genome sequence of Apiotrichum porosum DSM 27194.</title>
        <authorList>
            <person name="Aliyu H."/>
            <person name="Gorte O."/>
            <person name="Ochsenreither K."/>
        </authorList>
    </citation>
    <scope>NUCLEOTIDE SEQUENCE [LARGE SCALE GENOMIC DNA]</scope>
    <source>
        <strain evidence="4 5">DSM 27194</strain>
    </source>
</reference>
<proteinExistence type="inferred from homology"/>
<evidence type="ECO:0000313" key="5">
    <source>
        <dbReference type="Proteomes" id="UP000279236"/>
    </source>
</evidence>
<dbReference type="RefSeq" id="XP_028472633.1">
    <property type="nucleotide sequence ID" value="XM_028619137.1"/>
</dbReference>
<comment type="catalytic activity">
    <reaction evidence="2">
        <text>N(6)-D-ribulosyl-L-lysyl-[protein] + ATP = N(6)-(3-O-phospho-D-ribulosyl)-L-lysyl-[protein] + ADP + H(+)</text>
        <dbReference type="Rhea" id="RHEA:48432"/>
        <dbReference type="Rhea" id="RHEA-COMP:12103"/>
        <dbReference type="Rhea" id="RHEA-COMP:12104"/>
        <dbReference type="ChEBI" id="CHEBI:15378"/>
        <dbReference type="ChEBI" id="CHEBI:30616"/>
        <dbReference type="ChEBI" id="CHEBI:90418"/>
        <dbReference type="ChEBI" id="CHEBI:90420"/>
        <dbReference type="ChEBI" id="CHEBI:456216"/>
        <dbReference type="EC" id="2.7.1.172"/>
    </reaction>
    <physiologicalReaction direction="left-to-right" evidence="2">
        <dbReference type="Rhea" id="RHEA:48433"/>
    </physiologicalReaction>
</comment>